<comment type="similarity">
    <text evidence="1">Belongs to the ABC transporter superfamily.</text>
</comment>
<dbReference type="Proteomes" id="UP000637757">
    <property type="component" value="Unassembled WGS sequence"/>
</dbReference>
<reference evidence="6" key="1">
    <citation type="submission" date="2020-09" db="EMBL/GenBank/DDBJ databases">
        <title>Genomic insights into the novelty and pathogenicity of a unique biofilm-forming Enterococcus sp. bacteria (Enterococcus lacertideformus) identified in reptiles.</title>
        <authorList>
            <person name="Agius J.E."/>
            <person name="Phalen D.N."/>
            <person name="Rose K."/>
            <person name="Eden J.-S."/>
        </authorList>
    </citation>
    <scope>NUCLEOTIDE SEQUENCE</scope>
    <source>
        <strain evidence="6">PHRS 0518</strain>
    </source>
</reference>
<keyword evidence="3" id="KW-0547">Nucleotide-binding</keyword>
<dbReference type="GO" id="GO:0005524">
    <property type="term" value="F:ATP binding"/>
    <property type="evidence" value="ECO:0007669"/>
    <property type="project" value="UniProtKB-KW"/>
</dbReference>
<comment type="caution">
    <text evidence="6">The sequence shown here is derived from an EMBL/GenBank/DDBJ whole genome shotgun (WGS) entry which is preliminary data.</text>
</comment>
<proteinExistence type="inferred from homology"/>
<dbReference type="Pfam" id="PF00005">
    <property type="entry name" value="ABC_tran"/>
    <property type="match status" value="1"/>
</dbReference>
<dbReference type="PANTHER" id="PTHR42711">
    <property type="entry name" value="ABC TRANSPORTER ATP-BINDING PROTEIN"/>
    <property type="match status" value="1"/>
</dbReference>
<dbReference type="InterPro" id="IPR003593">
    <property type="entry name" value="AAA+_ATPase"/>
</dbReference>
<dbReference type="SUPFAM" id="SSF52540">
    <property type="entry name" value="P-loop containing nucleoside triphosphate hydrolases"/>
    <property type="match status" value="1"/>
</dbReference>
<organism evidence="6 7">
    <name type="scientific">Enterococcus lacertideformus</name>
    <dbReference type="NCBI Taxonomy" id="2771493"/>
    <lineage>
        <taxon>Bacteria</taxon>
        <taxon>Bacillati</taxon>
        <taxon>Bacillota</taxon>
        <taxon>Bacilli</taxon>
        <taxon>Lactobacillales</taxon>
        <taxon>Enterococcaceae</taxon>
        <taxon>Enterococcus</taxon>
    </lineage>
</organism>
<dbReference type="InterPro" id="IPR003439">
    <property type="entry name" value="ABC_transporter-like_ATP-bd"/>
</dbReference>
<evidence type="ECO:0000259" key="5">
    <source>
        <dbReference type="PROSITE" id="PS50893"/>
    </source>
</evidence>
<keyword evidence="4 6" id="KW-0067">ATP-binding</keyword>
<keyword evidence="2" id="KW-0813">Transport</keyword>
<dbReference type="Gene3D" id="3.40.50.300">
    <property type="entry name" value="P-loop containing nucleotide triphosphate hydrolases"/>
    <property type="match status" value="1"/>
</dbReference>
<dbReference type="SMART" id="SM00382">
    <property type="entry name" value="AAA"/>
    <property type="match status" value="1"/>
</dbReference>
<evidence type="ECO:0000313" key="7">
    <source>
        <dbReference type="Proteomes" id="UP000637757"/>
    </source>
</evidence>
<dbReference type="InterPro" id="IPR050763">
    <property type="entry name" value="ABC_transporter_ATP-binding"/>
</dbReference>
<protein>
    <submittedName>
        <fullName evidence="6">ABC transporter ATP-binding protein</fullName>
    </submittedName>
</protein>
<evidence type="ECO:0000256" key="1">
    <source>
        <dbReference type="ARBA" id="ARBA00005417"/>
    </source>
</evidence>
<evidence type="ECO:0000256" key="4">
    <source>
        <dbReference type="ARBA" id="ARBA00022840"/>
    </source>
</evidence>
<accession>A0A931AZF6</accession>
<dbReference type="PANTHER" id="PTHR42711:SF5">
    <property type="entry name" value="ABC TRANSPORTER ATP-BINDING PROTEIN NATA"/>
    <property type="match status" value="1"/>
</dbReference>
<evidence type="ECO:0000256" key="2">
    <source>
        <dbReference type="ARBA" id="ARBA00022448"/>
    </source>
</evidence>
<evidence type="ECO:0000313" key="6">
    <source>
        <dbReference type="EMBL" id="MBF8807635.1"/>
    </source>
</evidence>
<sequence>MINLVYITKKFDNKIIFQDINLEISIGEVIGIVAPNGYGKTVLLDIITRKIIPDKGRILEKYNSNTRVFYDVQKDTFPEKWTVKDLVDFYASVYAIKIDKNQLDGLLNRYSLLEFKKKYATKLSGGQQRKLMMVIINLVSPDLLIMDEPTAGVDTRSCALFRQDLGKLKKSVTTIVLTSHNLEDMAHVCTRVVFIGNNQIAIDCNEINLDGIKSRYDSLYQEEL</sequence>
<dbReference type="InterPro" id="IPR027417">
    <property type="entry name" value="P-loop_NTPase"/>
</dbReference>
<evidence type="ECO:0000256" key="3">
    <source>
        <dbReference type="ARBA" id="ARBA00022741"/>
    </source>
</evidence>
<dbReference type="EMBL" id="JADAKE010000010">
    <property type="protein sequence ID" value="MBF8807635.1"/>
    <property type="molecule type" value="Genomic_DNA"/>
</dbReference>
<gene>
    <name evidence="6" type="ORF">IC227_03655</name>
</gene>
<dbReference type="AlphaFoldDB" id="A0A931AZF6"/>
<keyword evidence="7" id="KW-1185">Reference proteome</keyword>
<feature type="domain" description="ABC transporter" evidence="5">
    <location>
        <begin position="2"/>
        <end position="222"/>
    </location>
</feature>
<dbReference type="PROSITE" id="PS50893">
    <property type="entry name" value="ABC_TRANSPORTER_2"/>
    <property type="match status" value="1"/>
</dbReference>
<name>A0A931AZF6_9ENTE</name>
<dbReference type="GO" id="GO:0016887">
    <property type="term" value="F:ATP hydrolysis activity"/>
    <property type="evidence" value="ECO:0007669"/>
    <property type="project" value="InterPro"/>
</dbReference>